<evidence type="ECO:0000256" key="1">
    <source>
        <dbReference type="SAM" id="Phobius"/>
    </source>
</evidence>
<dbReference type="AlphaFoldDB" id="A7AXF7"/>
<comment type="caution">
    <text evidence="2">The sequence shown here is derived from an EMBL/GenBank/DDBJ whole genome shotgun (WGS) entry which is preliminary data.</text>
</comment>
<keyword evidence="1" id="KW-0812">Transmembrane</keyword>
<organism evidence="2 3">
    <name type="scientific">Babesia bovis</name>
    <dbReference type="NCBI Taxonomy" id="5865"/>
    <lineage>
        <taxon>Eukaryota</taxon>
        <taxon>Sar</taxon>
        <taxon>Alveolata</taxon>
        <taxon>Apicomplexa</taxon>
        <taxon>Aconoidasida</taxon>
        <taxon>Piroplasmida</taxon>
        <taxon>Babesiidae</taxon>
        <taxon>Babesia</taxon>
    </lineage>
</organism>
<accession>A7AXF7</accession>
<evidence type="ECO:0000313" key="3">
    <source>
        <dbReference type="Proteomes" id="UP000002173"/>
    </source>
</evidence>
<dbReference type="InParanoid" id="A7AXF7"/>
<gene>
    <name evidence="2" type="ORF">BBOV_V000300</name>
</gene>
<dbReference type="VEuPathDB" id="PiroplasmaDB:BBOV_V000300"/>
<keyword evidence="3" id="KW-1185">Reference proteome</keyword>
<evidence type="ECO:0000313" key="2">
    <source>
        <dbReference type="EMBL" id="EDO05080.1"/>
    </source>
</evidence>
<proteinExistence type="predicted"/>
<feature type="transmembrane region" description="Helical" evidence="1">
    <location>
        <begin position="58"/>
        <end position="82"/>
    </location>
</feature>
<reference evidence="3" key="3">
    <citation type="journal article" date="2021" name="Int. J. Parasitol.">
        <title>Comparative analysis of gene expression between Babesia bovis blood stages and kinetes allowed by improved genome annotation.</title>
        <authorList>
            <person name="Ueti M.W."/>
            <person name="Johnson W.C."/>
            <person name="Kappmeyer L.S."/>
            <person name="Herndon D.R."/>
            <person name="Mousel M.R."/>
            <person name="Reif K.E."/>
            <person name="Taus N.S."/>
            <person name="Ifeonu O.O."/>
            <person name="Silva J.C."/>
            <person name="Suarez C.E."/>
            <person name="Brayton K.A."/>
        </authorList>
    </citation>
    <scope>NUCLEOTIDE SEQUENCE [LARGE SCALE GENOMIC DNA]</scope>
</reference>
<reference evidence="2 3" key="1">
    <citation type="journal article" date="2007" name="PLoS Pathog.">
        <title>Genome sequence of Babesia bovis and comparative analysis of apicomplexan hemoprotozoa.</title>
        <authorList>
            <person name="Brayton K.A."/>
            <person name="Lau A.O.T."/>
            <person name="Herndon D.R."/>
            <person name="Hannick L."/>
            <person name="Kappmeyer L.S."/>
            <person name="Berens S.J."/>
            <person name="Bidwell S.L."/>
            <person name="Brown W.C."/>
            <person name="Crabtree J."/>
            <person name="Fadrosh D."/>
            <person name="Feldblum T."/>
            <person name="Forberger H.A."/>
            <person name="Haas B.J."/>
            <person name="Howell J.M."/>
            <person name="Khouri H."/>
            <person name="Koo H."/>
            <person name="Mann D.J."/>
            <person name="Norimine J."/>
            <person name="Paulsen I.T."/>
            <person name="Radune D."/>
            <person name="Ren Q."/>
            <person name="Smith R.K. Jr."/>
            <person name="Suarez C.E."/>
            <person name="White O."/>
            <person name="Wortman J.R."/>
            <person name="Knowles D.P. Jr."/>
            <person name="McElwain T.F."/>
            <person name="Nene V.M."/>
        </authorList>
    </citation>
    <scope>NUCLEOTIDE SEQUENCE [LARGE SCALE GENOMIC DNA]</scope>
    <source>
        <strain evidence="2">T2Bo</strain>
    </source>
</reference>
<protein>
    <submittedName>
        <fullName evidence="2">Uncharacterized protein</fullName>
    </submittedName>
</protein>
<feature type="transmembrane region" description="Helical" evidence="1">
    <location>
        <begin position="88"/>
        <end position="106"/>
    </location>
</feature>
<dbReference type="Proteomes" id="UP000002173">
    <property type="component" value="Unassembled WGS sequence"/>
</dbReference>
<keyword evidence="1" id="KW-1133">Transmembrane helix</keyword>
<reference evidence="3" key="2">
    <citation type="journal article" date="2020" name="Data Brief">
        <title>Transcriptome dataset of Babesia bovis life stages within vertebrate and invertebrate hosts.</title>
        <authorList>
            <person name="Ueti M.W."/>
            <person name="Johnson W.C."/>
            <person name="Kappmeyer L.S."/>
            <person name="Herndon D.R."/>
            <person name="Mousel M.R."/>
            <person name="Reif K.E."/>
            <person name="Taus N.S."/>
            <person name="Ifeonu O.O."/>
            <person name="Silva J.C."/>
            <person name="Suarez C.E."/>
            <person name="Brayton K.A."/>
        </authorList>
    </citation>
    <scope>NUCLEOTIDE SEQUENCE [LARGE SCALE GENOMIC DNA]</scope>
</reference>
<keyword evidence="1" id="KW-0472">Membrane</keyword>
<name>A7AXF7_BABBO</name>
<sequence>MLYNSNNAEKVKKILTPLALKAKYIIDIIVDAILYVLEQIKAKLEQHLIQKKTPYKTYILRKLYAVLFALVNVTVTCLYLPFHIMPKKYIACFFSVINSLINMKLIKNPSKIKINKTVKRVIIDNSFLN</sequence>
<dbReference type="EMBL" id="AAXT01000007">
    <property type="protein sequence ID" value="EDO05080.1"/>
    <property type="molecule type" value="Genomic_DNA"/>
</dbReference>